<dbReference type="STRING" id="1658172.A0A1B7NTL4"/>
<organism evidence="1 2">
    <name type="scientific">Emergomyces africanus</name>
    <dbReference type="NCBI Taxonomy" id="1955775"/>
    <lineage>
        <taxon>Eukaryota</taxon>
        <taxon>Fungi</taxon>
        <taxon>Dikarya</taxon>
        <taxon>Ascomycota</taxon>
        <taxon>Pezizomycotina</taxon>
        <taxon>Eurotiomycetes</taxon>
        <taxon>Eurotiomycetidae</taxon>
        <taxon>Onygenales</taxon>
        <taxon>Ajellomycetaceae</taxon>
        <taxon>Emergomyces</taxon>
    </lineage>
</organism>
<comment type="caution">
    <text evidence="1">The sequence shown here is derived from an EMBL/GenBank/DDBJ whole genome shotgun (WGS) entry which is preliminary data.</text>
</comment>
<evidence type="ECO:0000313" key="1">
    <source>
        <dbReference type="EMBL" id="OAX80090.1"/>
    </source>
</evidence>
<protein>
    <submittedName>
        <fullName evidence="1">Uncharacterized protein</fullName>
    </submittedName>
</protein>
<dbReference type="Proteomes" id="UP000091918">
    <property type="component" value="Unassembled WGS sequence"/>
</dbReference>
<reference evidence="1 2" key="1">
    <citation type="submission" date="2015-07" db="EMBL/GenBank/DDBJ databases">
        <title>Emmonsia species relationships and genome sequence.</title>
        <authorList>
            <person name="Cuomo C.A."/>
            <person name="Schwartz I.S."/>
            <person name="Kenyon C."/>
            <person name="de Hoog G.S."/>
            <person name="Govender N.P."/>
            <person name="Botha A."/>
            <person name="Moreno L."/>
            <person name="de Vries M."/>
            <person name="Munoz J.F."/>
            <person name="Stielow J.B."/>
        </authorList>
    </citation>
    <scope>NUCLEOTIDE SEQUENCE [LARGE SCALE GENOMIC DNA]</scope>
    <source>
        <strain evidence="1 2">CBS 136260</strain>
    </source>
</reference>
<name>A0A1B7NTL4_9EURO</name>
<accession>A0A1B7NTL4</accession>
<gene>
    <name evidence="1" type="ORF">ACJ72_05583</name>
</gene>
<proteinExistence type="predicted"/>
<keyword evidence="2" id="KW-1185">Reference proteome</keyword>
<dbReference type="OrthoDB" id="5575at2759"/>
<evidence type="ECO:0000313" key="2">
    <source>
        <dbReference type="Proteomes" id="UP000091918"/>
    </source>
</evidence>
<dbReference type="AlphaFoldDB" id="A0A1B7NTL4"/>
<sequence length="178" mass="19500">MPLVAQLAESQWLAQLAAMRQSLADLKLHKVGDSMSYGQDLLLEDDGFSSALESVDDLWDIISEDDNDDRTSDESESIASASVDGKEIAEPKGLYNLQWLARKCQAVAERNVSLNPSELQQQLISVLAADIPPGELQISLTEIVGFDDLDFVIVVVNLLCTMECSLLYMMAILLPPSV</sequence>
<dbReference type="EMBL" id="LGUA01000801">
    <property type="protein sequence ID" value="OAX80090.1"/>
    <property type="molecule type" value="Genomic_DNA"/>
</dbReference>